<reference evidence="4 5" key="1">
    <citation type="submission" date="2023-07" db="EMBL/GenBank/DDBJ databases">
        <title>Sequencing the genomes of 1000 actinobacteria strains.</title>
        <authorList>
            <person name="Klenk H.-P."/>
        </authorList>
    </citation>
    <scope>NUCLEOTIDE SEQUENCE [LARGE SCALE GENOMIC DNA]</scope>
    <source>
        <strain evidence="4 5">GD13</strain>
    </source>
</reference>
<dbReference type="InterPro" id="IPR052756">
    <property type="entry name" value="Alkyne_AA_exporter"/>
</dbReference>
<organism evidence="4 5">
    <name type="scientific">Nocardioides massiliensis</name>
    <dbReference type="NCBI Taxonomy" id="1325935"/>
    <lineage>
        <taxon>Bacteria</taxon>
        <taxon>Bacillati</taxon>
        <taxon>Actinomycetota</taxon>
        <taxon>Actinomycetes</taxon>
        <taxon>Propionibacteriales</taxon>
        <taxon>Nocardioidaceae</taxon>
        <taxon>Nocardioides</taxon>
    </lineage>
</organism>
<dbReference type="InterPro" id="IPR037185">
    <property type="entry name" value="EmrE-like"/>
</dbReference>
<protein>
    <submittedName>
        <fullName evidence="4">Drug/metabolite transporter (DMT)-like permease</fullName>
    </submittedName>
</protein>
<dbReference type="RefSeq" id="WP_246360047.1">
    <property type="nucleotide sequence ID" value="NZ_CCXJ01000033.1"/>
</dbReference>
<comment type="caution">
    <text evidence="4">The sequence shown here is derived from an EMBL/GenBank/DDBJ whole genome shotgun (WGS) entry which is preliminary data.</text>
</comment>
<dbReference type="PANTHER" id="PTHR12715:SF4">
    <property type="entry name" value="EAMA DOMAIN-CONTAINING PROTEIN"/>
    <property type="match status" value="1"/>
</dbReference>
<dbReference type="Gene3D" id="1.10.3730.20">
    <property type="match status" value="2"/>
</dbReference>
<evidence type="ECO:0000256" key="1">
    <source>
        <dbReference type="ARBA" id="ARBA00007362"/>
    </source>
</evidence>
<gene>
    <name evidence="4" type="ORF">J2S59_000494</name>
</gene>
<feature type="transmembrane region" description="Helical" evidence="2">
    <location>
        <begin position="42"/>
        <end position="60"/>
    </location>
</feature>
<feature type="transmembrane region" description="Helical" evidence="2">
    <location>
        <begin position="89"/>
        <end position="107"/>
    </location>
</feature>
<feature type="domain" description="EamA" evidence="3">
    <location>
        <begin position="173"/>
        <end position="306"/>
    </location>
</feature>
<evidence type="ECO:0000313" key="5">
    <source>
        <dbReference type="Proteomes" id="UP001240447"/>
    </source>
</evidence>
<comment type="similarity">
    <text evidence="1">Belongs to the EamA transporter family.</text>
</comment>
<keyword evidence="2" id="KW-0472">Membrane</keyword>
<proteinExistence type="inferred from homology"/>
<feature type="transmembrane region" description="Helical" evidence="2">
    <location>
        <begin position="202"/>
        <end position="220"/>
    </location>
</feature>
<feature type="transmembrane region" description="Helical" evidence="2">
    <location>
        <begin position="119"/>
        <end position="138"/>
    </location>
</feature>
<sequence length="338" mass="35137">MSTPVPLRRWLPAAAATTTLLLWASAFVAIRHLGESVGPGALSLGRLLVAALALGLLLAVRRPGAAAPSTDQDSPATGKQRWPRGRAQWTLMLACGAMWFGVYNLALNESERRIDAGTAAMLVQVGPLLVAVLAAVFLGEVFTRWTLTGVLVALGGVAIIGTAISRDGAGDVIGVLLGLLAAATYALGILTEKPLVGRLPALEVTWLACLIGAVVCLPWAGELVTTVREADAATLLWIVYLGLFPTAIAFSTWAYALRFSDASRLAVLTFLVPVLTIAIAWVLLSEVPPAAAYLGGALCVAGVLLARRRPGSVPPVVESAAATEVEAEEPGPVSTLRD</sequence>
<feature type="transmembrane region" description="Helical" evidence="2">
    <location>
        <begin position="265"/>
        <end position="284"/>
    </location>
</feature>
<name>A0ABT9NLI8_9ACTN</name>
<feature type="transmembrane region" description="Helical" evidence="2">
    <location>
        <begin position="145"/>
        <end position="166"/>
    </location>
</feature>
<dbReference type="EMBL" id="JAUSQM010000001">
    <property type="protein sequence ID" value="MDP9820685.1"/>
    <property type="molecule type" value="Genomic_DNA"/>
</dbReference>
<feature type="transmembrane region" description="Helical" evidence="2">
    <location>
        <begin position="172"/>
        <end position="190"/>
    </location>
</feature>
<evidence type="ECO:0000313" key="4">
    <source>
        <dbReference type="EMBL" id="MDP9820685.1"/>
    </source>
</evidence>
<feature type="domain" description="EamA" evidence="3">
    <location>
        <begin position="16"/>
        <end position="161"/>
    </location>
</feature>
<evidence type="ECO:0000259" key="3">
    <source>
        <dbReference type="Pfam" id="PF00892"/>
    </source>
</evidence>
<accession>A0ABT9NLI8</accession>
<dbReference type="SUPFAM" id="SSF103481">
    <property type="entry name" value="Multidrug resistance efflux transporter EmrE"/>
    <property type="match status" value="2"/>
</dbReference>
<dbReference type="PANTHER" id="PTHR12715">
    <property type="entry name" value="TRANSPORTER, DRUG/METABOLITE EXPORTER FAMILY"/>
    <property type="match status" value="1"/>
</dbReference>
<dbReference type="Pfam" id="PF00892">
    <property type="entry name" value="EamA"/>
    <property type="match status" value="2"/>
</dbReference>
<dbReference type="InterPro" id="IPR000620">
    <property type="entry name" value="EamA_dom"/>
</dbReference>
<keyword evidence="5" id="KW-1185">Reference proteome</keyword>
<evidence type="ECO:0000256" key="2">
    <source>
        <dbReference type="SAM" id="Phobius"/>
    </source>
</evidence>
<feature type="transmembrane region" description="Helical" evidence="2">
    <location>
        <begin position="232"/>
        <end position="253"/>
    </location>
</feature>
<keyword evidence="2" id="KW-0812">Transmembrane</keyword>
<dbReference type="Proteomes" id="UP001240447">
    <property type="component" value="Unassembled WGS sequence"/>
</dbReference>
<keyword evidence="2" id="KW-1133">Transmembrane helix</keyword>